<name>A0A2G5VNJ1_9PELO</name>
<keyword evidence="6" id="KW-0539">Nucleus</keyword>
<dbReference type="OrthoDB" id="60033at2759"/>
<evidence type="ECO:0000256" key="5">
    <source>
        <dbReference type="ARBA" id="ARBA00023163"/>
    </source>
</evidence>
<evidence type="ECO:0000256" key="4">
    <source>
        <dbReference type="ARBA" id="ARBA00023125"/>
    </source>
</evidence>
<dbReference type="GO" id="GO:0003700">
    <property type="term" value="F:DNA-binding transcription factor activity"/>
    <property type="evidence" value="ECO:0007669"/>
    <property type="project" value="InterPro"/>
</dbReference>
<gene>
    <name evidence="11" type="primary">Cni-hsf-1</name>
    <name evidence="11" type="synonym">Cnig_chr_I.g3080</name>
    <name evidence="11" type="ORF">B9Z55_003080</name>
</gene>
<feature type="region of interest" description="Disordered" evidence="9">
    <location>
        <begin position="68"/>
        <end position="97"/>
    </location>
</feature>
<evidence type="ECO:0000256" key="9">
    <source>
        <dbReference type="SAM" id="MobiDB-lite"/>
    </source>
</evidence>
<dbReference type="AlphaFoldDB" id="A0A2G5VNJ1"/>
<feature type="region of interest" description="Disordered" evidence="9">
    <location>
        <begin position="631"/>
        <end position="650"/>
    </location>
</feature>
<comment type="caution">
    <text evidence="11">The sequence shown here is derived from an EMBL/GenBank/DDBJ whole genome shotgun (WGS) entry which is preliminary data.</text>
</comment>
<evidence type="ECO:0000313" key="12">
    <source>
        <dbReference type="Proteomes" id="UP000230233"/>
    </source>
</evidence>
<dbReference type="Gene3D" id="1.10.10.10">
    <property type="entry name" value="Winged helix-like DNA-binding domain superfamily/Winged helix DNA-binding domain"/>
    <property type="match status" value="1"/>
</dbReference>
<dbReference type="InterPro" id="IPR036390">
    <property type="entry name" value="WH_DNA-bd_sf"/>
</dbReference>
<evidence type="ECO:0000313" key="11">
    <source>
        <dbReference type="EMBL" id="PIC53338.1"/>
    </source>
</evidence>
<dbReference type="Pfam" id="PF00447">
    <property type="entry name" value="HSF_DNA-bind"/>
    <property type="match status" value="1"/>
</dbReference>
<feature type="coiled-coil region" evidence="8">
    <location>
        <begin position="247"/>
        <end position="288"/>
    </location>
</feature>
<feature type="domain" description="HSF-type DNA-binding" evidence="10">
    <location>
        <begin position="129"/>
        <end position="235"/>
    </location>
</feature>
<feature type="compositionally biased region" description="Basic and acidic residues" evidence="9">
    <location>
        <begin position="375"/>
        <end position="387"/>
    </location>
</feature>
<reference evidence="12" key="1">
    <citation type="submission" date="2017-10" db="EMBL/GenBank/DDBJ databases">
        <title>Rapid genome shrinkage in a self-fertile nematode reveals novel sperm competition proteins.</title>
        <authorList>
            <person name="Yin D."/>
            <person name="Schwarz E.M."/>
            <person name="Thomas C.G."/>
            <person name="Felde R.L."/>
            <person name="Korf I.F."/>
            <person name="Cutter A.D."/>
            <person name="Schartner C.M."/>
            <person name="Ralston E.J."/>
            <person name="Meyer B.J."/>
            <person name="Haag E.S."/>
        </authorList>
    </citation>
    <scope>NUCLEOTIDE SEQUENCE [LARGE SCALE GENOMIC DNA]</scope>
    <source>
        <strain evidence="12">JU1422</strain>
    </source>
</reference>
<evidence type="ECO:0000256" key="1">
    <source>
        <dbReference type="ARBA" id="ARBA00004123"/>
    </source>
</evidence>
<keyword evidence="3" id="KW-0805">Transcription regulation</keyword>
<evidence type="ECO:0000256" key="7">
    <source>
        <dbReference type="RuleBase" id="RU004020"/>
    </source>
</evidence>
<protein>
    <recommendedName>
        <fullName evidence="10">HSF-type DNA-binding domain-containing protein</fullName>
    </recommendedName>
</protein>
<dbReference type="GO" id="GO:0005634">
    <property type="term" value="C:nucleus"/>
    <property type="evidence" value="ECO:0007669"/>
    <property type="project" value="UniProtKB-SubCell"/>
</dbReference>
<dbReference type="STRING" id="1611254.A0A2G5VNJ1"/>
<evidence type="ECO:0000259" key="10">
    <source>
        <dbReference type="SMART" id="SM00415"/>
    </source>
</evidence>
<feature type="region of interest" description="Disordered" evidence="9">
    <location>
        <begin position="332"/>
        <end position="357"/>
    </location>
</feature>
<comment type="subcellular location">
    <subcellularLocation>
        <location evidence="1">Nucleus</location>
    </subcellularLocation>
</comment>
<feature type="compositionally biased region" description="Polar residues" evidence="9">
    <location>
        <begin position="334"/>
        <end position="347"/>
    </location>
</feature>
<keyword evidence="12" id="KW-1185">Reference proteome</keyword>
<dbReference type="InterPro" id="IPR000232">
    <property type="entry name" value="HSF_DNA-bd"/>
</dbReference>
<evidence type="ECO:0000256" key="6">
    <source>
        <dbReference type="ARBA" id="ARBA00023242"/>
    </source>
</evidence>
<comment type="similarity">
    <text evidence="2 7">Belongs to the HSF family.</text>
</comment>
<dbReference type="SMART" id="SM00415">
    <property type="entry name" value="HSF"/>
    <property type="match status" value="1"/>
</dbReference>
<dbReference type="InterPro" id="IPR036388">
    <property type="entry name" value="WH-like_DNA-bd_sf"/>
</dbReference>
<feature type="region of interest" description="Disordered" evidence="9">
    <location>
        <begin position="375"/>
        <end position="453"/>
    </location>
</feature>
<evidence type="ECO:0000256" key="8">
    <source>
        <dbReference type="SAM" id="Coils"/>
    </source>
</evidence>
<evidence type="ECO:0000256" key="2">
    <source>
        <dbReference type="ARBA" id="ARBA00006403"/>
    </source>
</evidence>
<keyword evidence="5" id="KW-0804">Transcription</keyword>
<organism evidence="11 12">
    <name type="scientific">Caenorhabditis nigoni</name>
    <dbReference type="NCBI Taxonomy" id="1611254"/>
    <lineage>
        <taxon>Eukaryota</taxon>
        <taxon>Metazoa</taxon>
        <taxon>Ecdysozoa</taxon>
        <taxon>Nematoda</taxon>
        <taxon>Chromadorea</taxon>
        <taxon>Rhabditida</taxon>
        <taxon>Rhabditina</taxon>
        <taxon>Rhabditomorpha</taxon>
        <taxon>Rhabditoidea</taxon>
        <taxon>Rhabditidae</taxon>
        <taxon>Peloderinae</taxon>
        <taxon>Caenorhabditis</taxon>
    </lineage>
</organism>
<dbReference type="SUPFAM" id="SSF46785">
    <property type="entry name" value="Winged helix' DNA-binding domain"/>
    <property type="match status" value="1"/>
</dbReference>
<keyword evidence="4" id="KW-0238">DNA-binding</keyword>
<keyword evidence="8" id="KW-0175">Coiled coil</keyword>
<proteinExistence type="inferred from homology"/>
<dbReference type="PANTHER" id="PTHR10015:SF427">
    <property type="entry name" value="HEAT SHOCK FACTOR PROTEIN"/>
    <property type="match status" value="1"/>
</dbReference>
<feature type="compositionally biased region" description="Polar residues" evidence="9">
    <location>
        <begin position="418"/>
        <end position="446"/>
    </location>
</feature>
<dbReference type="GO" id="GO:0043565">
    <property type="term" value="F:sequence-specific DNA binding"/>
    <property type="evidence" value="ECO:0007669"/>
    <property type="project" value="InterPro"/>
</dbReference>
<sequence length="718" mass="80971">MGIGEGVWGATSCTHPTYTNTLGERYRVYSVIRKMNPSQQLVHQHQQQMAAQQRSSVASSKNNEIRRYVQQPVPNRPPGQNSNRNGMGGGAKNGKSMTSVTIEEVPNHAYLESLNQQGAAGQLKVEEDKLPVFLIKLWNIVEDANLQSIVHWDESGASFHIADPYSFCRNVLPHFFKHNNLNSLIRQLNMYGFRKMTPLSQGGLTRTESDQDHLEFSHPCFVQGRPELLSQIKRKKSSKETEDKVVNEQTQQSLDIVMAEMRSMREKAKNMEDKMNKLTKENRDMWNEMGSMRRQHERQQQYFKKLLHFLVSVMQPGLSKRVAKRGVLGIDFGQASNNMSNGGTPNSKRQRTNVDEGPYKDVCDLLESLQRETQEPLNRRFNHDHEGPLISEVTEDFGNSPGRDYYRPDPFQGPRYSEATSSREQSPNPIVSPPSTNASARNGGQESETKPESMYMGSGALTHENIHRASNGAGKRDHDGRMVNSGAFPQQQATSGGVGGQKRNPYKHAVHKNLNSQNNFQANDYYMPNTLPAQLTYQQPQQPMRQNLMAIEDNQPASVVDPHQNLHSPTLHLSPSFDRQLSQELQEYLNGTDHHMESLRDTLSNYNWNTFGDEIMLDEDEENGALHFDDVQNGAGEAAGPSGLQGPTEGQYQQQYPLALKAAPEPSYYDADGDLMDPLINGDYQIPEIARKVIFDGPGAIFELDYLNFGERYQKSAN</sequence>
<dbReference type="Proteomes" id="UP000230233">
    <property type="component" value="Chromosome I"/>
</dbReference>
<accession>A0A2G5VNJ1</accession>
<evidence type="ECO:0000256" key="3">
    <source>
        <dbReference type="ARBA" id="ARBA00023015"/>
    </source>
</evidence>
<dbReference type="PANTHER" id="PTHR10015">
    <property type="entry name" value="HEAT SHOCK TRANSCRIPTION FACTOR"/>
    <property type="match status" value="1"/>
</dbReference>
<dbReference type="EMBL" id="PDUG01000001">
    <property type="protein sequence ID" value="PIC53338.1"/>
    <property type="molecule type" value="Genomic_DNA"/>
</dbReference>
<dbReference type="FunFam" id="1.10.10.10:FF:000027">
    <property type="entry name" value="Heat shock transcription factor 1"/>
    <property type="match status" value="1"/>
</dbReference>
<dbReference type="PRINTS" id="PR00056">
    <property type="entry name" value="HSFDOMAIN"/>
</dbReference>